<dbReference type="PANTHER" id="PTHR43222:SF2">
    <property type="entry name" value="NUDIX HYDROLASE 23, CHLOROPLASTIC"/>
    <property type="match status" value="1"/>
</dbReference>
<evidence type="ECO:0000259" key="1">
    <source>
        <dbReference type="PROSITE" id="PS51462"/>
    </source>
</evidence>
<dbReference type="Proteomes" id="UP000198736">
    <property type="component" value="Unassembled WGS sequence"/>
</dbReference>
<proteinExistence type="predicted"/>
<feature type="domain" description="Nudix hydrolase" evidence="1">
    <location>
        <begin position="52"/>
        <end position="174"/>
    </location>
</feature>
<dbReference type="Gene3D" id="2.20.70.10">
    <property type="match status" value="1"/>
</dbReference>
<organism evidence="2 3">
    <name type="scientific">Candidatus Nitrospira nitrificans</name>
    <dbReference type="NCBI Taxonomy" id="1742973"/>
    <lineage>
        <taxon>Bacteria</taxon>
        <taxon>Pseudomonadati</taxon>
        <taxon>Nitrospirota</taxon>
        <taxon>Nitrospiria</taxon>
        <taxon>Nitrospirales</taxon>
        <taxon>Nitrospiraceae</taxon>
        <taxon>Nitrospira</taxon>
    </lineage>
</organism>
<dbReference type="PANTHER" id="PTHR43222">
    <property type="entry name" value="NUDIX HYDROLASE 23"/>
    <property type="match status" value="1"/>
</dbReference>
<evidence type="ECO:0000313" key="3">
    <source>
        <dbReference type="Proteomes" id="UP000198736"/>
    </source>
</evidence>
<dbReference type="InterPro" id="IPR015797">
    <property type="entry name" value="NUDIX_hydrolase-like_dom_sf"/>
</dbReference>
<dbReference type="EMBL" id="CZPZ01000011">
    <property type="protein sequence ID" value="CUS34904.1"/>
    <property type="molecule type" value="Genomic_DNA"/>
</dbReference>
<dbReference type="Gene3D" id="3.90.79.10">
    <property type="entry name" value="Nucleoside Triphosphate Pyrophosphohydrolase"/>
    <property type="match status" value="1"/>
</dbReference>
<accession>A0A0S4LE72</accession>
<dbReference type="InterPro" id="IPR000086">
    <property type="entry name" value="NUDIX_hydrolase_dom"/>
</dbReference>
<dbReference type="STRING" id="1742973.COMA2_190095"/>
<protein>
    <submittedName>
        <fullName evidence="2">Putative Nudix hydrolase, MutT family</fullName>
    </submittedName>
</protein>
<dbReference type="CDD" id="cd04511">
    <property type="entry name" value="NUDIX_Hydrolase"/>
    <property type="match status" value="1"/>
</dbReference>
<dbReference type="GO" id="GO:0016787">
    <property type="term" value="F:hydrolase activity"/>
    <property type="evidence" value="ECO:0007669"/>
    <property type="project" value="UniProtKB-KW"/>
</dbReference>
<dbReference type="AlphaFoldDB" id="A0A0S4LE72"/>
<reference evidence="3" key="1">
    <citation type="submission" date="2015-10" db="EMBL/GenBank/DDBJ databases">
        <authorList>
            <person name="Luecker S."/>
            <person name="Luecker S."/>
        </authorList>
    </citation>
    <scope>NUCLEOTIDE SEQUENCE [LARGE SCALE GENOMIC DNA]</scope>
</reference>
<dbReference type="PROSITE" id="PS51462">
    <property type="entry name" value="NUDIX"/>
    <property type="match status" value="1"/>
</dbReference>
<name>A0A0S4LE72_9BACT</name>
<dbReference type="Pfam" id="PF00293">
    <property type="entry name" value="NUDIX"/>
    <property type="match status" value="1"/>
</dbReference>
<gene>
    <name evidence="2" type="ORF">COMA2_190095</name>
</gene>
<dbReference type="InterPro" id="IPR029401">
    <property type="entry name" value="Nudix_N"/>
</dbReference>
<sequence>MLSILLTDDYRFRGQRMNFCSACGKSVTQKVPLGDNLPRFVCETCQAIHYHNPKIVAGCIPEWEDQILLCRRAIEPRLGLWTYPAGFMELGEGTEQAAMRETLEEAQAQVTITRLHSVLSLPRIGQVYMTFIGRLQSKQFSAGFESLDVQLFPRHAIPWEEIAFPVVEAALRHYIEDVARGTFELHVADVLGTIN</sequence>
<evidence type="ECO:0000313" key="2">
    <source>
        <dbReference type="EMBL" id="CUS34904.1"/>
    </source>
</evidence>
<dbReference type="Pfam" id="PF14803">
    <property type="entry name" value="Zn_ribbon_Nudix"/>
    <property type="match status" value="1"/>
</dbReference>
<dbReference type="SUPFAM" id="SSF55811">
    <property type="entry name" value="Nudix"/>
    <property type="match status" value="1"/>
</dbReference>
<keyword evidence="2" id="KW-0378">Hydrolase</keyword>
<keyword evidence="3" id="KW-1185">Reference proteome</keyword>